<evidence type="ECO:0000256" key="2">
    <source>
        <dbReference type="ARBA" id="ARBA00004906"/>
    </source>
</evidence>
<evidence type="ECO:0000313" key="13">
    <source>
        <dbReference type="Proteomes" id="UP001141806"/>
    </source>
</evidence>
<comment type="pathway">
    <text evidence="2">Protein modification; protein ubiquitination.</text>
</comment>
<feature type="region of interest" description="Disordered" evidence="10">
    <location>
        <begin position="129"/>
        <end position="189"/>
    </location>
</feature>
<protein>
    <recommendedName>
        <fullName evidence="3">RING-type E3 ubiquitin transferase</fullName>
        <ecNumber evidence="3">2.3.2.27</ecNumber>
    </recommendedName>
</protein>
<feature type="region of interest" description="Disordered" evidence="10">
    <location>
        <begin position="485"/>
        <end position="528"/>
    </location>
</feature>
<feature type="region of interest" description="Disordered" evidence="10">
    <location>
        <begin position="291"/>
        <end position="351"/>
    </location>
</feature>
<feature type="compositionally biased region" description="Polar residues" evidence="10">
    <location>
        <begin position="43"/>
        <end position="52"/>
    </location>
</feature>
<evidence type="ECO:0000256" key="9">
    <source>
        <dbReference type="PROSITE-ProRule" id="PRU00175"/>
    </source>
</evidence>
<keyword evidence="8" id="KW-0862">Zinc</keyword>
<dbReference type="PANTHER" id="PTHR22937:SF224">
    <property type="entry name" value="E3 UBIQUITIN-PROTEIN LIGASE MBR1-RELATED"/>
    <property type="match status" value="1"/>
</dbReference>
<dbReference type="InterPro" id="IPR045191">
    <property type="entry name" value="MBR1/2-like"/>
</dbReference>
<evidence type="ECO:0000256" key="6">
    <source>
        <dbReference type="ARBA" id="ARBA00022771"/>
    </source>
</evidence>
<dbReference type="PANTHER" id="PTHR22937">
    <property type="entry name" value="E3 UBIQUITIN-PROTEIN LIGASE RNF165"/>
    <property type="match status" value="1"/>
</dbReference>
<sequence length="704" mass="76131">MNQSIFVADLLPLVVISINRKKVTDLRSTREDGCSLSGWSLGEPSSSGNARSQACNETKTEYAWSSSLSASAGVSPRLEERRYEPSSILSLQNVDINLNSNQTGNEPLFLHNSSSDGIAQNINLNAGYVGSSSNDDEAMEGDDSPHTFKSGESDMEQIPSGSSDPLGTVGASSGYVLEENDGRPGCSLDGRRLSCKRKVLEGTSGQSALAGGPSWFQQAESSAWHAVPAHNNGASSSRIPSLLETSPGINIAEQSNTRFGVGTRVAPESHPALSVTVSGERSQRNFRVRVNHAQPQDSVPPNPLSTGSAIRRPREWSPHQASRRFPFNQSSESRPSSSAQANVNPPQSQSHVMHIPGLARNVHPFPWNGSSNSRISSSSSSSVIAGERNTALREESNPRSMPRTISEHPMFVPATELRALAQDPTGWNLPSGNVNILGNVASTSRIGSSSGVHPSPAPTWIPHHSPPSLYPQRLSEYVRRSLFASGGSESGGQNNTLPALRSGPSGSSQEMVLPSGASHQGHHQPHSRSAFWTERLGDGVPGIPFSLRSLAAAGEGRNRLVSEIRSVLDLMRRGENLRIEDVLILDQSVFYGVADLHDRHRDMRLDVDNMSYEELLALEERIGNVSTGLSEEKIFKCLRQRKYLSITMGAPTEAEPCCVCQEEYIDGEDLGTLDCGHDFHARCIKQWLTHKNLCPICKTTALDT</sequence>
<organism evidence="12 13">
    <name type="scientific">Protea cynaroides</name>
    <dbReference type="NCBI Taxonomy" id="273540"/>
    <lineage>
        <taxon>Eukaryota</taxon>
        <taxon>Viridiplantae</taxon>
        <taxon>Streptophyta</taxon>
        <taxon>Embryophyta</taxon>
        <taxon>Tracheophyta</taxon>
        <taxon>Spermatophyta</taxon>
        <taxon>Magnoliopsida</taxon>
        <taxon>Proteales</taxon>
        <taxon>Proteaceae</taxon>
        <taxon>Protea</taxon>
    </lineage>
</organism>
<dbReference type="AlphaFoldDB" id="A0A9Q0K5A9"/>
<evidence type="ECO:0000256" key="5">
    <source>
        <dbReference type="ARBA" id="ARBA00022723"/>
    </source>
</evidence>
<dbReference type="InterPro" id="IPR001841">
    <property type="entry name" value="Znf_RING"/>
</dbReference>
<evidence type="ECO:0000256" key="7">
    <source>
        <dbReference type="ARBA" id="ARBA00022786"/>
    </source>
</evidence>
<dbReference type="InterPro" id="IPR013083">
    <property type="entry name" value="Znf_RING/FYVE/PHD"/>
</dbReference>
<gene>
    <name evidence="12" type="ORF">NE237_024308</name>
</gene>
<evidence type="ECO:0000256" key="3">
    <source>
        <dbReference type="ARBA" id="ARBA00012483"/>
    </source>
</evidence>
<dbReference type="Gene3D" id="3.30.40.10">
    <property type="entry name" value="Zinc/RING finger domain, C3HC4 (zinc finger)"/>
    <property type="match status" value="1"/>
</dbReference>
<keyword evidence="4" id="KW-0808">Transferase</keyword>
<proteinExistence type="predicted"/>
<evidence type="ECO:0000256" key="8">
    <source>
        <dbReference type="ARBA" id="ARBA00022833"/>
    </source>
</evidence>
<feature type="domain" description="RING-type" evidence="11">
    <location>
        <begin position="657"/>
        <end position="698"/>
    </location>
</feature>
<feature type="compositionally biased region" description="Basic and acidic residues" evidence="10">
    <location>
        <begin position="143"/>
        <end position="152"/>
    </location>
</feature>
<dbReference type="SUPFAM" id="SSF57850">
    <property type="entry name" value="RING/U-box"/>
    <property type="match status" value="1"/>
</dbReference>
<evidence type="ECO:0000256" key="10">
    <source>
        <dbReference type="SAM" id="MobiDB-lite"/>
    </source>
</evidence>
<name>A0A9Q0K5A9_9MAGN</name>
<dbReference type="OrthoDB" id="8062037at2759"/>
<dbReference type="PROSITE" id="PS50089">
    <property type="entry name" value="ZF_RING_2"/>
    <property type="match status" value="1"/>
</dbReference>
<evidence type="ECO:0000256" key="1">
    <source>
        <dbReference type="ARBA" id="ARBA00000900"/>
    </source>
</evidence>
<comment type="caution">
    <text evidence="12">The sequence shown here is derived from an EMBL/GenBank/DDBJ whole genome shotgun (WGS) entry which is preliminary data.</text>
</comment>
<feature type="region of interest" description="Disordered" evidence="10">
    <location>
        <begin position="31"/>
        <end position="52"/>
    </location>
</feature>
<evidence type="ECO:0000256" key="4">
    <source>
        <dbReference type="ARBA" id="ARBA00022679"/>
    </source>
</evidence>
<accession>A0A9Q0K5A9</accession>
<dbReference type="EC" id="2.3.2.27" evidence="3"/>
<reference evidence="12" key="1">
    <citation type="journal article" date="2023" name="Plant J.">
        <title>The genome of the king protea, Protea cynaroides.</title>
        <authorList>
            <person name="Chang J."/>
            <person name="Duong T.A."/>
            <person name="Schoeman C."/>
            <person name="Ma X."/>
            <person name="Roodt D."/>
            <person name="Barker N."/>
            <person name="Li Z."/>
            <person name="Van de Peer Y."/>
            <person name="Mizrachi E."/>
        </authorList>
    </citation>
    <scope>NUCLEOTIDE SEQUENCE</scope>
    <source>
        <tissue evidence="12">Young leaves</tissue>
    </source>
</reference>
<dbReference type="GO" id="GO:0008270">
    <property type="term" value="F:zinc ion binding"/>
    <property type="evidence" value="ECO:0007669"/>
    <property type="project" value="UniProtKB-KW"/>
</dbReference>
<feature type="compositionally biased region" description="Low complexity" evidence="10">
    <location>
        <begin position="370"/>
        <end position="382"/>
    </location>
</feature>
<evidence type="ECO:0000313" key="12">
    <source>
        <dbReference type="EMBL" id="KAJ4964369.1"/>
    </source>
</evidence>
<keyword evidence="5" id="KW-0479">Metal-binding</keyword>
<keyword evidence="13" id="KW-1185">Reference proteome</keyword>
<keyword evidence="6 9" id="KW-0863">Zinc-finger</keyword>
<dbReference type="FunFam" id="3.30.40.10:FF:000309">
    <property type="entry name" value="E3 ubiquitin-protein ligase MBR2"/>
    <property type="match status" value="1"/>
</dbReference>
<dbReference type="Pfam" id="PF13639">
    <property type="entry name" value="zf-RING_2"/>
    <property type="match status" value="1"/>
</dbReference>
<dbReference type="Proteomes" id="UP001141806">
    <property type="component" value="Unassembled WGS sequence"/>
</dbReference>
<keyword evidence="7" id="KW-0833">Ubl conjugation pathway</keyword>
<dbReference type="GO" id="GO:0043161">
    <property type="term" value="P:proteasome-mediated ubiquitin-dependent protein catabolic process"/>
    <property type="evidence" value="ECO:0007669"/>
    <property type="project" value="UniProtKB-ARBA"/>
</dbReference>
<dbReference type="GO" id="GO:0010228">
    <property type="term" value="P:vegetative to reproductive phase transition of meristem"/>
    <property type="evidence" value="ECO:0007669"/>
    <property type="project" value="UniProtKB-ARBA"/>
</dbReference>
<dbReference type="SMART" id="SM00184">
    <property type="entry name" value="RING"/>
    <property type="match status" value="1"/>
</dbReference>
<evidence type="ECO:0000259" key="11">
    <source>
        <dbReference type="PROSITE" id="PS50089"/>
    </source>
</evidence>
<feature type="region of interest" description="Disordered" evidence="10">
    <location>
        <begin position="363"/>
        <end position="405"/>
    </location>
</feature>
<dbReference type="EMBL" id="JAMYWD010000008">
    <property type="protein sequence ID" value="KAJ4964369.1"/>
    <property type="molecule type" value="Genomic_DNA"/>
</dbReference>
<comment type="catalytic activity">
    <reaction evidence="1">
        <text>S-ubiquitinyl-[E2 ubiquitin-conjugating enzyme]-L-cysteine + [acceptor protein]-L-lysine = [E2 ubiquitin-conjugating enzyme]-L-cysteine + N(6)-ubiquitinyl-[acceptor protein]-L-lysine.</text>
        <dbReference type="EC" id="2.3.2.27"/>
    </reaction>
</comment>
<dbReference type="GO" id="GO:0061630">
    <property type="term" value="F:ubiquitin protein ligase activity"/>
    <property type="evidence" value="ECO:0007669"/>
    <property type="project" value="UniProtKB-EC"/>
</dbReference>
<feature type="compositionally biased region" description="Polar residues" evidence="10">
    <location>
        <begin position="339"/>
        <end position="351"/>
    </location>
</feature>